<evidence type="ECO:0008006" key="4">
    <source>
        <dbReference type="Google" id="ProtNLM"/>
    </source>
</evidence>
<dbReference type="AlphaFoldDB" id="A0A381SXU2"/>
<keyword evidence="1" id="KW-0408">Iron</keyword>
<sequence length="164" mass="19089">MSIDEILQKVANFGIHLVEITGGEPLMQDNVYTLMRRLIKKGYKVMLETGGSISLERVPKEVIKIMDLKCPGSGEQEKNNLDNLKLLVPHDEVKFVILDKKDYEWSRDIIKRYKINETAHILISPVFDKLELKEIVKWILKDRLPVRLQTQLHKIIWDKNTIGV</sequence>
<accession>A0A381SXU2</accession>
<name>A0A381SXU2_9ZZZZ</name>
<protein>
    <recommendedName>
        <fullName evidence="4">Radical SAM core domain-containing protein</fullName>
    </recommendedName>
</protein>
<keyword evidence="1" id="KW-0004">4Fe-4S</keyword>
<dbReference type="InterPro" id="IPR013785">
    <property type="entry name" value="Aldolase_TIM"/>
</dbReference>
<dbReference type="Gene3D" id="3.20.20.70">
    <property type="entry name" value="Aldolase class I"/>
    <property type="match status" value="1"/>
</dbReference>
<evidence type="ECO:0000256" key="1">
    <source>
        <dbReference type="ARBA" id="ARBA00022485"/>
    </source>
</evidence>
<proteinExistence type="inferred from homology"/>
<dbReference type="PANTHER" id="PTHR42836:SF1">
    <property type="entry name" value="7-CARBOXY-7-DEAZAGUANINE SYNTHASE"/>
    <property type="match status" value="1"/>
</dbReference>
<evidence type="ECO:0000256" key="2">
    <source>
        <dbReference type="ARBA" id="ARBA00023239"/>
    </source>
</evidence>
<dbReference type="GO" id="GO:0016829">
    <property type="term" value="F:lyase activity"/>
    <property type="evidence" value="ECO:0007669"/>
    <property type="project" value="UniProtKB-KW"/>
</dbReference>
<dbReference type="EMBL" id="UINC01003732">
    <property type="protein sequence ID" value="SVA08806.1"/>
    <property type="molecule type" value="Genomic_DNA"/>
</dbReference>
<keyword evidence="1" id="KW-0411">Iron-sulfur</keyword>
<dbReference type="InterPro" id="IPR058240">
    <property type="entry name" value="rSAM_sf"/>
</dbReference>
<dbReference type="GO" id="GO:0051539">
    <property type="term" value="F:4 iron, 4 sulfur cluster binding"/>
    <property type="evidence" value="ECO:0007669"/>
    <property type="project" value="UniProtKB-KW"/>
</dbReference>
<gene>
    <name evidence="3" type="ORF">METZ01_LOCUS61660</name>
</gene>
<keyword evidence="2" id="KW-0456">Lyase</keyword>
<dbReference type="InterPro" id="IPR024924">
    <property type="entry name" value="7-CO-7-deazaguanine_synth-like"/>
</dbReference>
<organism evidence="3">
    <name type="scientific">marine metagenome</name>
    <dbReference type="NCBI Taxonomy" id="408172"/>
    <lineage>
        <taxon>unclassified sequences</taxon>
        <taxon>metagenomes</taxon>
        <taxon>ecological metagenomes</taxon>
    </lineage>
</organism>
<dbReference type="SUPFAM" id="SSF102114">
    <property type="entry name" value="Radical SAM enzymes"/>
    <property type="match status" value="1"/>
</dbReference>
<evidence type="ECO:0000313" key="3">
    <source>
        <dbReference type="EMBL" id="SVA08806.1"/>
    </source>
</evidence>
<keyword evidence="1" id="KW-0479">Metal-binding</keyword>
<dbReference type="HAMAP" id="MF_00917">
    <property type="entry name" value="QueE"/>
    <property type="match status" value="1"/>
</dbReference>
<dbReference type="PANTHER" id="PTHR42836">
    <property type="entry name" value="7-CARBOXY-7-DEAZAGUANINE SYNTHASE"/>
    <property type="match status" value="1"/>
</dbReference>
<reference evidence="3" key="1">
    <citation type="submission" date="2018-05" db="EMBL/GenBank/DDBJ databases">
        <authorList>
            <person name="Lanie J.A."/>
            <person name="Ng W.-L."/>
            <person name="Kazmierczak K.M."/>
            <person name="Andrzejewski T.M."/>
            <person name="Davidsen T.M."/>
            <person name="Wayne K.J."/>
            <person name="Tettelin H."/>
            <person name="Glass J.I."/>
            <person name="Rusch D."/>
            <person name="Podicherti R."/>
            <person name="Tsui H.-C.T."/>
            <person name="Winkler M.E."/>
        </authorList>
    </citation>
    <scope>NUCLEOTIDE SEQUENCE</scope>
</reference>